<gene>
    <name evidence="2" type="primary">lipM</name>
    <name evidence="2" type="ORF">GCM10010917_13080</name>
</gene>
<dbReference type="Gene3D" id="3.30.930.10">
    <property type="entry name" value="Bira Bifunctional Protein, Domain 2"/>
    <property type="match status" value="1"/>
</dbReference>
<keyword evidence="3" id="KW-1185">Reference proteome</keyword>
<proteinExistence type="predicted"/>
<dbReference type="SUPFAM" id="SSF55681">
    <property type="entry name" value="Class II aaRS and biotin synthetases"/>
    <property type="match status" value="1"/>
</dbReference>
<evidence type="ECO:0000313" key="3">
    <source>
        <dbReference type="Proteomes" id="UP000609323"/>
    </source>
</evidence>
<name>A0ABQ1FTZ5_9BACL</name>
<dbReference type="EMBL" id="BMHF01000003">
    <property type="protein sequence ID" value="GGA29453.1"/>
    <property type="molecule type" value="Genomic_DNA"/>
</dbReference>
<dbReference type="CDD" id="cd16443">
    <property type="entry name" value="LplA"/>
    <property type="match status" value="1"/>
</dbReference>
<evidence type="ECO:0000259" key="1">
    <source>
        <dbReference type="PROSITE" id="PS51733"/>
    </source>
</evidence>
<feature type="domain" description="BPL/LPL catalytic" evidence="1">
    <location>
        <begin position="54"/>
        <end position="276"/>
    </location>
</feature>
<reference evidence="3" key="1">
    <citation type="journal article" date="2019" name="Int. J. Syst. Evol. Microbiol.">
        <title>The Global Catalogue of Microorganisms (GCM) 10K type strain sequencing project: providing services to taxonomists for standard genome sequencing and annotation.</title>
        <authorList>
            <consortium name="The Broad Institute Genomics Platform"/>
            <consortium name="The Broad Institute Genome Sequencing Center for Infectious Disease"/>
            <person name="Wu L."/>
            <person name="Ma J."/>
        </authorList>
    </citation>
    <scope>NUCLEOTIDE SEQUENCE [LARGE SCALE GENOMIC DNA]</scope>
    <source>
        <strain evidence="3">CGMCC 1.15044</strain>
    </source>
</reference>
<evidence type="ECO:0000313" key="2">
    <source>
        <dbReference type="EMBL" id="GGA29453.1"/>
    </source>
</evidence>
<dbReference type="PANTHER" id="PTHR43679:SF2">
    <property type="entry name" value="OCTANOYL-[GCVH]:PROTEIN N-OCTANOYLTRANSFERASE"/>
    <property type="match status" value="1"/>
</dbReference>
<comment type="caution">
    <text evidence="2">The sequence shown here is derived from an EMBL/GenBank/DDBJ whole genome shotgun (WGS) entry which is preliminary data.</text>
</comment>
<dbReference type="PANTHER" id="PTHR43679">
    <property type="entry name" value="OCTANOYLTRANSFERASE LIPM-RELATED"/>
    <property type="match status" value="1"/>
</dbReference>
<protein>
    <submittedName>
        <fullName evidence="2">Octanoyltransferase LipM</fullName>
    </submittedName>
</protein>
<organism evidence="2 3">
    <name type="scientific">Paenibacillus physcomitrellae</name>
    <dbReference type="NCBI Taxonomy" id="1619311"/>
    <lineage>
        <taxon>Bacteria</taxon>
        <taxon>Bacillati</taxon>
        <taxon>Bacillota</taxon>
        <taxon>Bacilli</taxon>
        <taxon>Bacillales</taxon>
        <taxon>Paenibacillaceae</taxon>
        <taxon>Paenibacillus</taxon>
    </lineage>
</organism>
<dbReference type="Pfam" id="PF21948">
    <property type="entry name" value="LplA-B_cat"/>
    <property type="match status" value="1"/>
</dbReference>
<accession>A0ABQ1FTZ5</accession>
<sequence length="306" mass="34549">MKEREQHDPTLNSAKVTPIQANVLPAWRFVHTGRRTGAMNMAIDEAMMIAQQEGRVPPTVRFYNWLPGTLTVGYFQKAEKEIDFTAVERHGVGFVRRPTGGRAVLHDREVTYSLVVPETYPGLPARVDEGYRVLSEGLLYGFRRLGLDAEMTGGYSLAAGETPQAARLSRSAACFDSPSRYELTVEGRKIAGSAQMRTRGIVLQHGSIPVDPQIDFLFELLHFSENRTKERWKRIVEEKAVAINEVLKRKNGREVTLEEAEEAFRIGFAEAFGASLVAEPLTEYEEELAEELVRTKYGTEEWNRSR</sequence>
<dbReference type="InterPro" id="IPR004143">
    <property type="entry name" value="BPL_LPL_catalytic"/>
</dbReference>
<dbReference type="InterPro" id="IPR050664">
    <property type="entry name" value="Octanoyltrans_LipM/LipL"/>
</dbReference>
<dbReference type="Proteomes" id="UP000609323">
    <property type="component" value="Unassembled WGS sequence"/>
</dbReference>
<dbReference type="InterPro" id="IPR045864">
    <property type="entry name" value="aa-tRNA-synth_II/BPL/LPL"/>
</dbReference>
<dbReference type="PROSITE" id="PS51733">
    <property type="entry name" value="BPL_LPL_CATALYTIC"/>
    <property type="match status" value="1"/>
</dbReference>